<keyword evidence="5" id="KW-1185">Reference proteome</keyword>
<feature type="compositionally biased region" description="Low complexity" evidence="2">
    <location>
        <begin position="579"/>
        <end position="589"/>
    </location>
</feature>
<protein>
    <recommendedName>
        <fullName evidence="3">PPE domain-containing protein</fullName>
    </recommendedName>
</protein>
<dbReference type="InterPro" id="IPR000030">
    <property type="entry name" value="PPE_dom"/>
</dbReference>
<feature type="compositionally biased region" description="Low complexity" evidence="2">
    <location>
        <begin position="435"/>
        <end position="453"/>
    </location>
</feature>
<proteinExistence type="inferred from homology"/>
<comment type="caution">
    <text evidence="4">The sequence shown here is derived from an EMBL/GenBank/DDBJ whole genome shotgun (WGS) entry which is preliminary data.</text>
</comment>
<dbReference type="RefSeq" id="WP_215923808.1">
    <property type="nucleotide sequence ID" value="NZ_JAHKNI010000024.1"/>
</dbReference>
<reference evidence="4 5" key="1">
    <citation type="submission" date="2021-06" db="EMBL/GenBank/DDBJ databases">
        <title>Actinomycetes sequencing.</title>
        <authorList>
            <person name="Shan Q."/>
        </authorList>
    </citation>
    <scope>NUCLEOTIDE SEQUENCE [LARGE SCALE GENOMIC DNA]</scope>
    <source>
        <strain evidence="4 5">NEAU-G5</strain>
    </source>
</reference>
<feature type="region of interest" description="Disordered" evidence="2">
    <location>
        <begin position="425"/>
        <end position="453"/>
    </location>
</feature>
<feature type="compositionally biased region" description="Gly residues" evidence="2">
    <location>
        <begin position="425"/>
        <end position="434"/>
    </location>
</feature>
<evidence type="ECO:0000259" key="3">
    <source>
        <dbReference type="Pfam" id="PF00823"/>
    </source>
</evidence>
<evidence type="ECO:0000313" key="5">
    <source>
        <dbReference type="Proteomes" id="UP000733379"/>
    </source>
</evidence>
<accession>A0ABS6BBR7</accession>
<dbReference type="Gene3D" id="1.20.1260.20">
    <property type="entry name" value="PPE superfamily"/>
    <property type="match status" value="1"/>
</dbReference>
<evidence type="ECO:0000256" key="1">
    <source>
        <dbReference type="ARBA" id="ARBA00010652"/>
    </source>
</evidence>
<feature type="region of interest" description="Disordered" evidence="2">
    <location>
        <begin position="579"/>
        <end position="611"/>
    </location>
</feature>
<feature type="compositionally biased region" description="Low complexity" evidence="2">
    <location>
        <begin position="374"/>
        <end position="389"/>
    </location>
</feature>
<feature type="region of interest" description="Disordered" evidence="2">
    <location>
        <begin position="630"/>
        <end position="687"/>
    </location>
</feature>
<dbReference type="SUPFAM" id="SSF140459">
    <property type="entry name" value="PE/PPE dimer-like"/>
    <property type="match status" value="1"/>
</dbReference>
<feature type="compositionally biased region" description="Gly residues" evidence="2">
    <location>
        <begin position="363"/>
        <end position="373"/>
    </location>
</feature>
<evidence type="ECO:0000313" key="4">
    <source>
        <dbReference type="EMBL" id="MBU3067729.1"/>
    </source>
</evidence>
<dbReference type="EMBL" id="JAHKNI010000024">
    <property type="protein sequence ID" value="MBU3067729.1"/>
    <property type="molecule type" value="Genomic_DNA"/>
</dbReference>
<feature type="region of interest" description="Disordered" evidence="2">
    <location>
        <begin position="345"/>
        <end position="409"/>
    </location>
</feature>
<gene>
    <name evidence="4" type="ORF">KO481_40200</name>
</gene>
<evidence type="ECO:0000256" key="2">
    <source>
        <dbReference type="SAM" id="MobiDB-lite"/>
    </source>
</evidence>
<organism evidence="4 5">
    <name type="scientific">Nocardia albiluteola</name>
    <dbReference type="NCBI Taxonomy" id="2842303"/>
    <lineage>
        <taxon>Bacteria</taxon>
        <taxon>Bacillati</taxon>
        <taxon>Actinomycetota</taxon>
        <taxon>Actinomycetes</taxon>
        <taxon>Mycobacteriales</taxon>
        <taxon>Nocardiaceae</taxon>
        <taxon>Nocardia</taxon>
    </lineage>
</organism>
<name>A0ABS6BBR7_9NOCA</name>
<feature type="domain" description="PPE" evidence="3">
    <location>
        <begin position="218"/>
        <end position="313"/>
    </location>
</feature>
<dbReference type="Pfam" id="PF00823">
    <property type="entry name" value="PPE"/>
    <property type="match status" value="1"/>
</dbReference>
<comment type="similarity">
    <text evidence="1">Belongs to the mycobacterial PPE family.</text>
</comment>
<feature type="compositionally biased region" description="Gly residues" evidence="2">
    <location>
        <begin position="390"/>
        <end position="409"/>
    </location>
</feature>
<feature type="region of interest" description="Disordered" evidence="2">
    <location>
        <begin position="1"/>
        <end position="22"/>
    </location>
</feature>
<dbReference type="Proteomes" id="UP000733379">
    <property type="component" value="Unassembled WGS sequence"/>
</dbReference>
<feature type="compositionally biased region" description="Low complexity" evidence="2">
    <location>
        <begin position="349"/>
        <end position="362"/>
    </location>
</feature>
<sequence>MGGQPYSGEPDLSDPGSLETQWSNLSKSAGQGSFGFAPSIAADCVKACIAAIESLQGLRQNSTKLLTIPNGAFGTLPYHSGDLLEAAFNKLVGNMNDSLDVHSRILTDMGDTFISAATAYAKADHESTSSFTNLSGELHNPTPAALQYGVDTDSLSSLPVYGQSRYNNTTGNVPGFNVPEFNFPVDYENLPALATGDQPGSMAAFQLVTLGQTIDNKQVYTAANNWTHLYLQLNSTRTTLAQQISKAMESGSWFGYGASSANEAVYNEVCILADLASHAMLVANNLAYAQDWLAQAKAAMPTSATVTQNGKSYPMDAATLNSYRDLYQSTYASQYDKSRKDVPTIVAPQSKNNNGNNQNQNGGNKGNNNGGTNNGNNGAANNGSSSGAGSHSGAGAGSQSGTGSGAGVHSGSGFGAGSVSGSGFGAGSHSGSGSGVDSQSGFSPGSAVGSGAAASGASTAAQQQAQAAQALQQGLQTGLSALQQALQAGQQAAQQALAAGQQAAAQNALSALTPSDIAGLADKAAAQFGGTAAGSAGSGMGAGAVQALGDYQGQSRLFPRAGLIGPTAPGSPAVAVPGVAAGSMPSTGSPMGGMGGAGQNRDNDKAHKRAKYLDSTANLDEAFGTAPDMARPIVGAADPATEQAQPVEQPVTVRTVEGESQEPPVSSRKTKVRVHRPDQGQGRQITV</sequence>
<dbReference type="InterPro" id="IPR038332">
    <property type="entry name" value="PPE_sf"/>
</dbReference>